<gene>
    <name evidence="5" type="ORF">K452DRAFT_223148</name>
</gene>
<dbReference type="InterPro" id="IPR041370">
    <property type="entry name" value="Mlase_EEF1AKMT1/ZCCHC4"/>
</dbReference>
<dbReference type="OrthoDB" id="206354at2759"/>
<evidence type="ECO:0000313" key="5">
    <source>
        <dbReference type="EMBL" id="KAF2144534.1"/>
    </source>
</evidence>
<dbReference type="GO" id="GO:0032259">
    <property type="term" value="P:methylation"/>
    <property type="evidence" value="ECO:0007669"/>
    <property type="project" value="UniProtKB-KW"/>
</dbReference>
<dbReference type="RefSeq" id="XP_033400246.1">
    <property type="nucleotide sequence ID" value="XM_033536602.1"/>
</dbReference>
<dbReference type="PANTHER" id="PTHR13200:SF0">
    <property type="entry name" value="EEF1A LYSINE METHYLTRANSFERASE 1"/>
    <property type="match status" value="1"/>
</dbReference>
<sequence length="252" mass="28673">QLSAHALAALAEFQTERDARAKHFEDLKLAAEAEIEDAKGLDKPLSITDFEEDWNHSQFWACTYNDTTAIAMAKQLLDGATDDSKIAVVSTPSVFVQLKNLLASSEYQIRPEVKLLEYDERFGVFSEFVPYDLKYPTRLPPTLKGQFDRIIYDPPFLSVDCQTKIALTVRWLAKSWEPESLRLIAITGERMEGIVHKLCSKAGIRTTDYAVEHANGLSNEFLCYANFESDEWAWEQEGVVKEQRQDSVLKQD</sequence>
<keyword evidence="2" id="KW-0963">Cytoplasm</keyword>
<evidence type="ECO:0000256" key="4">
    <source>
        <dbReference type="ARBA" id="ARBA00022679"/>
    </source>
</evidence>
<proteinExistence type="predicted"/>
<dbReference type="EMBL" id="ML995479">
    <property type="protein sequence ID" value="KAF2144534.1"/>
    <property type="molecule type" value="Genomic_DNA"/>
</dbReference>
<dbReference type="PANTHER" id="PTHR13200">
    <property type="entry name" value="EEF1A LYSINE METHYLTRANSFERASE 1"/>
    <property type="match status" value="1"/>
</dbReference>
<keyword evidence="3" id="KW-0489">Methyltransferase</keyword>
<evidence type="ECO:0000256" key="1">
    <source>
        <dbReference type="ARBA" id="ARBA00004496"/>
    </source>
</evidence>
<dbReference type="GeneID" id="54294098"/>
<dbReference type="InterPro" id="IPR019369">
    <property type="entry name" value="Efm5/EEF1AKMT1"/>
</dbReference>
<evidence type="ECO:0000256" key="3">
    <source>
        <dbReference type="ARBA" id="ARBA00022603"/>
    </source>
</evidence>
<dbReference type="Pfam" id="PF10237">
    <property type="entry name" value="N6-adenineMlase"/>
    <property type="match status" value="1"/>
</dbReference>
<keyword evidence="6" id="KW-1185">Reference proteome</keyword>
<evidence type="ECO:0000313" key="6">
    <source>
        <dbReference type="Proteomes" id="UP000799438"/>
    </source>
</evidence>
<accession>A0A6A6BMN2</accession>
<evidence type="ECO:0000256" key="2">
    <source>
        <dbReference type="ARBA" id="ARBA00022490"/>
    </source>
</evidence>
<dbReference type="Proteomes" id="UP000799438">
    <property type="component" value="Unassembled WGS sequence"/>
</dbReference>
<name>A0A6A6BMN2_9PEZI</name>
<evidence type="ECO:0008006" key="7">
    <source>
        <dbReference type="Google" id="ProtNLM"/>
    </source>
</evidence>
<dbReference type="GO" id="GO:0016279">
    <property type="term" value="F:protein-lysine N-methyltransferase activity"/>
    <property type="evidence" value="ECO:0007669"/>
    <property type="project" value="InterPro"/>
</dbReference>
<keyword evidence="4" id="KW-0808">Transferase</keyword>
<dbReference type="GO" id="GO:0005737">
    <property type="term" value="C:cytoplasm"/>
    <property type="evidence" value="ECO:0007669"/>
    <property type="project" value="UniProtKB-SubCell"/>
</dbReference>
<feature type="non-terminal residue" evidence="5">
    <location>
        <position position="1"/>
    </location>
</feature>
<dbReference type="AlphaFoldDB" id="A0A6A6BMN2"/>
<comment type="subcellular location">
    <subcellularLocation>
        <location evidence="1">Cytoplasm</location>
    </subcellularLocation>
</comment>
<organism evidence="5 6">
    <name type="scientific">Aplosporella prunicola CBS 121167</name>
    <dbReference type="NCBI Taxonomy" id="1176127"/>
    <lineage>
        <taxon>Eukaryota</taxon>
        <taxon>Fungi</taxon>
        <taxon>Dikarya</taxon>
        <taxon>Ascomycota</taxon>
        <taxon>Pezizomycotina</taxon>
        <taxon>Dothideomycetes</taxon>
        <taxon>Dothideomycetes incertae sedis</taxon>
        <taxon>Botryosphaeriales</taxon>
        <taxon>Aplosporellaceae</taxon>
        <taxon>Aplosporella</taxon>
    </lineage>
</organism>
<protein>
    <recommendedName>
        <fullName evidence="7">Protein-lysine N-methyltransferase EFM5</fullName>
    </recommendedName>
</protein>
<reference evidence="5" key="1">
    <citation type="journal article" date="2020" name="Stud. Mycol.">
        <title>101 Dothideomycetes genomes: a test case for predicting lifestyles and emergence of pathogens.</title>
        <authorList>
            <person name="Haridas S."/>
            <person name="Albert R."/>
            <person name="Binder M."/>
            <person name="Bloem J."/>
            <person name="Labutti K."/>
            <person name="Salamov A."/>
            <person name="Andreopoulos B."/>
            <person name="Baker S."/>
            <person name="Barry K."/>
            <person name="Bills G."/>
            <person name="Bluhm B."/>
            <person name="Cannon C."/>
            <person name="Castanera R."/>
            <person name="Culley D."/>
            <person name="Daum C."/>
            <person name="Ezra D."/>
            <person name="Gonzalez J."/>
            <person name="Henrissat B."/>
            <person name="Kuo A."/>
            <person name="Liang C."/>
            <person name="Lipzen A."/>
            <person name="Lutzoni F."/>
            <person name="Magnuson J."/>
            <person name="Mondo S."/>
            <person name="Nolan M."/>
            <person name="Ohm R."/>
            <person name="Pangilinan J."/>
            <person name="Park H.-J."/>
            <person name="Ramirez L."/>
            <person name="Alfaro M."/>
            <person name="Sun H."/>
            <person name="Tritt A."/>
            <person name="Yoshinaga Y."/>
            <person name="Zwiers L.-H."/>
            <person name="Turgeon B."/>
            <person name="Goodwin S."/>
            <person name="Spatafora J."/>
            <person name="Crous P."/>
            <person name="Grigoriev I."/>
        </authorList>
    </citation>
    <scope>NUCLEOTIDE SEQUENCE</scope>
    <source>
        <strain evidence="5">CBS 121167</strain>
    </source>
</reference>